<keyword evidence="3" id="KW-1185">Reference proteome</keyword>
<dbReference type="InParanoid" id="A0A316WC41"/>
<gene>
    <name evidence="2" type="ORF">IE81DRAFT_345171</name>
</gene>
<evidence type="ECO:0000313" key="2">
    <source>
        <dbReference type="EMBL" id="PWN45125.1"/>
    </source>
</evidence>
<dbReference type="AlphaFoldDB" id="A0A316WC41"/>
<dbReference type="STRING" id="1522189.A0A316WC41"/>
<organism evidence="2 3">
    <name type="scientific">Ceraceosorus guamensis</name>
    <dbReference type="NCBI Taxonomy" id="1522189"/>
    <lineage>
        <taxon>Eukaryota</taxon>
        <taxon>Fungi</taxon>
        <taxon>Dikarya</taxon>
        <taxon>Basidiomycota</taxon>
        <taxon>Ustilaginomycotina</taxon>
        <taxon>Exobasidiomycetes</taxon>
        <taxon>Ceraceosorales</taxon>
        <taxon>Ceraceosoraceae</taxon>
        <taxon>Ceraceosorus</taxon>
    </lineage>
</organism>
<dbReference type="Proteomes" id="UP000245783">
    <property type="component" value="Unassembled WGS sequence"/>
</dbReference>
<keyword evidence="1" id="KW-0472">Membrane</keyword>
<dbReference type="RefSeq" id="XP_025372285.1">
    <property type="nucleotide sequence ID" value="XM_025515885.1"/>
</dbReference>
<name>A0A316WC41_9BASI</name>
<feature type="transmembrane region" description="Helical" evidence="1">
    <location>
        <begin position="43"/>
        <end position="65"/>
    </location>
</feature>
<sequence length="115" mass="12554">MASDNNEGVKKMCAAKVAKNILKFKRAHKKLKKRREDQSRKKLRLSTFKTVVGGVACVVAGAGLAFGIRKFFGTVTPSTTAATTTMVAAAKVTPRKSIRIRLPPTRTAHPNPAWY</sequence>
<reference evidence="2 3" key="1">
    <citation type="journal article" date="2018" name="Mol. Biol. Evol.">
        <title>Broad Genomic Sampling Reveals a Smut Pathogenic Ancestry of the Fungal Clade Ustilaginomycotina.</title>
        <authorList>
            <person name="Kijpornyongpan T."/>
            <person name="Mondo S.J."/>
            <person name="Barry K."/>
            <person name="Sandor L."/>
            <person name="Lee J."/>
            <person name="Lipzen A."/>
            <person name="Pangilinan J."/>
            <person name="LaButti K."/>
            <person name="Hainaut M."/>
            <person name="Henrissat B."/>
            <person name="Grigoriev I.V."/>
            <person name="Spatafora J.W."/>
            <person name="Aime M.C."/>
        </authorList>
    </citation>
    <scope>NUCLEOTIDE SEQUENCE [LARGE SCALE GENOMIC DNA]</scope>
    <source>
        <strain evidence="2 3">MCA 4658</strain>
    </source>
</reference>
<dbReference type="GeneID" id="37037755"/>
<protein>
    <submittedName>
        <fullName evidence="2">Uncharacterized protein</fullName>
    </submittedName>
</protein>
<accession>A0A316WC41</accession>
<dbReference type="EMBL" id="KZ819357">
    <property type="protein sequence ID" value="PWN45125.1"/>
    <property type="molecule type" value="Genomic_DNA"/>
</dbReference>
<evidence type="ECO:0000256" key="1">
    <source>
        <dbReference type="SAM" id="Phobius"/>
    </source>
</evidence>
<keyword evidence="1" id="KW-0812">Transmembrane</keyword>
<keyword evidence="1" id="KW-1133">Transmembrane helix</keyword>
<evidence type="ECO:0000313" key="3">
    <source>
        <dbReference type="Proteomes" id="UP000245783"/>
    </source>
</evidence>
<proteinExistence type="predicted"/>